<proteinExistence type="predicted"/>
<evidence type="ECO:0000313" key="3">
    <source>
        <dbReference type="Proteomes" id="UP001049176"/>
    </source>
</evidence>
<organism evidence="2 3">
    <name type="scientific">Marasmius oreades</name>
    <name type="common">fairy-ring Marasmius</name>
    <dbReference type="NCBI Taxonomy" id="181124"/>
    <lineage>
        <taxon>Eukaryota</taxon>
        <taxon>Fungi</taxon>
        <taxon>Dikarya</taxon>
        <taxon>Basidiomycota</taxon>
        <taxon>Agaricomycotina</taxon>
        <taxon>Agaricomycetes</taxon>
        <taxon>Agaricomycetidae</taxon>
        <taxon>Agaricales</taxon>
        <taxon>Marasmiineae</taxon>
        <taxon>Marasmiaceae</taxon>
        <taxon>Marasmius</taxon>
    </lineage>
</organism>
<keyword evidence="3" id="KW-1185">Reference proteome</keyword>
<gene>
    <name evidence="2" type="ORF">E1B28_002987</name>
</gene>
<reference evidence="2" key="1">
    <citation type="journal article" date="2021" name="Genome Biol. Evol.">
        <title>The assembled and annotated genome of the fairy-ring fungus Marasmius oreades.</title>
        <authorList>
            <person name="Hiltunen M."/>
            <person name="Ament-Velasquez S.L."/>
            <person name="Johannesson H."/>
        </authorList>
    </citation>
    <scope>NUCLEOTIDE SEQUENCE</scope>
    <source>
        <strain evidence="2">03SP1</strain>
    </source>
</reference>
<dbReference type="EMBL" id="CM032191">
    <property type="protein sequence ID" value="KAG7085426.1"/>
    <property type="molecule type" value="Genomic_DNA"/>
</dbReference>
<feature type="region of interest" description="Disordered" evidence="1">
    <location>
        <begin position="89"/>
        <end position="111"/>
    </location>
</feature>
<name>A0A9P7ULQ9_9AGAR</name>
<dbReference type="KEGG" id="more:E1B28_002987"/>
<dbReference type="Proteomes" id="UP001049176">
    <property type="component" value="Chromosome 11"/>
</dbReference>
<dbReference type="OrthoDB" id="14911at2759"/>
<comment type="caution">
    <text evidence="2">The sequence shown here is derived from an EMBL/GenBank/DDBJ whole genome shotgun (WGS) entry which is preliminary data.</text>
</comment>
<dbReference type="GeneID" id="66072063"/>
<dbReference type="AlphaFoldDB" id="A0A9P7ULQ9"/>
<accession>A0A9P7ULQ9</accession>
<dbReference type="RefSeq" id="XP_043001897.1">
    <property type="nucleotide sequence ID" value="XM_043159943.1"/>
</dbReference>
<protein>
    <submittedName>
        <fullName evidence="2">Uncharacterized protein</fullName>
    </submittedName>
</protein>
<sequence length="111" mass="12282">MDSFSVGLDISLLVSLLSRSGRGCHSGPWFAGNIKDETTVKNYGRTVYRGGSSIYEEIRKAGLGYTNHTRCYHLRAYDGKCSLIVQPRARQSRRPVEDFSPASLVSPLDLA</sequence>
<evidence type="ECO:0000313" key="2">
    <source>
        <dbReference type="EMBL" id="KAG7085426.1"/>
    </source>
</evidence>
<evidence type="ECO:0000256" key="1">
    <source>
        <dbReference type="SAM" id="MobiDB-lite"/>
    </source>
</evidence>